<reference evidence="1 2" key="1">
    <citation type="journal article" date="2011" name="J. Bacteriol.">
        <title>Complete genome sequence of 'Vulcanisaeta moutnovskia' strain 768-28, a novel member of the hyperthermophilic crenarchaeal genus vulcanisaeta.</title>
        <authorList>
            <person name="Gumerov V.M."/>
            <person name="Mardanov A.V."/>
            <person name="Beletsky A.V."/>
            <person name="Prokofeva M.I."/>
            <person name="Bonch-Osmolovskaya E.A."/>
            <person name="Ravin N.V."/>
            <person name="Skryabin K.G."/>
        </authorList>
    </citation>
    <scope>NUCLEOTIDE SEQUENCE [LARGE SCALE GENOMIC DNA]</scope>
    <source>
        <strain evidence="1 2">768-28</strain>
    </source>
</reference>
<gene>
    <name evidence="1" type="ordered locus">VMUT_1313</name>
</gene>
<organism evidence="1 2">
    <name type="scientific">Vulcanisaeta moutnovskia (strain 768-28)</name>
    <dbReference type="NCBI Taxonomy" id="985053"/>
    <lineage>
        <taxon>Archaea</taxon>
        <taxon>Thermoproteota</taxon>
        <taxon>Thermoprotei</taxon>
        <taxon>Thermoproteales</taxon>
        <taxon>Thermoproteaceae</taxon>
        <taxon>Vulcanisaeta</taxon>
    </lineage>
</organism>
<accession>F0QYT5</accession>
<keyword evidence="2" id="KW-1185">Reference proteome</keyword>
<evidence type="ECO:0000313" key="1">
    <source>
        <dbReference type="EMBL" id="ADY01518.1"/>
    </source>
</evidence>
<dbReference type="KEGG" id="vmo:VMUT_1313"/>
<sequence length="148" mass="16792">MLLVMGNDCEDVHWRLVELNVDHACGLASLLKVIGRRLGVFDVPDIVDVMIYGDYESVSQALGGSVVIERSLVPGLFSRAILIRSIPYASIEDLVVSIVINWDIPWYVAIIKELMRNINVRSSLRWEWINEALNRFGFMGLFNKIISQ</sequence>
<evidence type="ECO:0000313" key="2">
    <source>
        <dbReference type="Proteomes" id="UP000007485"/>
    </source>
</evidence>
<protein>
    <submittedName>
        <fullName evidence="1">Uncharacterized protein</fullName>
    </submittedName>
</protein>
<dbReference type="EMBL" id="CP002529">
    <property type="protein sequence ID" value="ADY01518.1"/>
    <property type="molecule type" value="Genomic_DNA"/>
</dbReference>
<dbReference type="HOGENOM" id="CLU_1792236_0_0_2"/>
<proteinExistence type="predicted"/>
<dbReference type="Proteomes" id="UP000007485">
    <property type="component" value="Chromosome"/>
</dbReference>
<dbReference type="eggNOG" id="arCOG05682">
    <property type="taxonomic scope" value="Archaea"/>
</dbReference>
<dbReference type="STRING" id="985053.VMUT_1313"/>
<dbReference type="AlphaFoldDB" id="F0QYT5"/>
<name>F0QYT5_VULM7</name>